<organism evidence="2 3">
    <name type="scientific">Streptomyces mexicanus</name>
    <dbReference type="NCBI Taxonomy" id="178566"/>
    <lineage>
        <taxon>Bacteria</taxon>
        <taxon>Bacillati</taxon>
        <taxon>Actinomycetota</taxon>
        <taxon>Actinomycetes</taxon>
        <taxon>Kitasatosporales</taxon>
        <taxon>Streptomycetaceae</taxon>
        <taxon>Streptomyces</taxon>
    </lineage>
</organism>
<keyword evidence="3" id="KW-1185">Reference proteome</keyword>
<evidence type="ECO:0000313" key="3">
    <source>
        <dbReference type="Proteomes" id="UP000517694"/>
    </source>
</evidence>
<dbReference type="InterPro" id="IPR014710">
    <property type="entry name" value="RmlC-like_jellyroll"/>
</dbReference>
<gene>
    <name evidence="2" type="ORF">H1R13_17985</name>
</gene>
<protein>
    <recommendedName>
        <fullName evidence="4">Cupin domain-containing protein</fullName>
    </recommendedName>
</protein>
<dbReference type="AlphaFoldDB" id="A0A7X1I0X2"/>
<evidence type="ECO:0008006" key="4">
    <source>
        <dbReference type="Google" id="ProtNLM"/>
    </source>
</evidence>
<reference evidence="2 3" key="1">
    <citation type="submission" date="2020-08" db="EMBL/GenBank/DDBJ databases">
        <title>Whole-Genome Sequence of French Clinical Streptomyces mexicanus Strain Q0842.</title>
        <authorList>
            <person name="Boxberger M."/>
            <person name="La Scola B."/>
        </authorList>
    </citation>
    <scope>NUCLEOTIDE SEQUENCE [LARGE SCALE GENOMIC DNA]</scope>
    <source>
        <strain evidence="2 3">Marseille-Q0842</strain>
    </source>
</reference>
<comment type="caution">
    <text evidence="2">The sequence shown here is derived from an EMBL/GenBank/DDBJ whole genome shotgun (WGS) entry which is preliminary data.</text>
</comment>
<accession>A0A7X1I0X2</accession>
<sequence length="125" mass="14095">MPKVSRDTATQGGDYGPVVELSEDLEPYTVDFRSFREDIDLTPLLKELPDGRCQCPHWGYVFKGELVLRYPDHEETFRAGEAFYAPPGHVPVHTAPGTEYVQFSPTEEVRRASAITLNRFPPLNG</sequence>
<dbReference type="RefSeq" id="WP_159662662.1">
    <property type="nucleotide sequence ID" value="NZ_JACMHY010000006.1"/>
</dbReference>
<dbReference type="OrthoDB" id="1119958at2"/>
<dbReference type="Proteomes" id="UP000517694">
    <property type="component" value="Unassembled WGS sequence"/>
</dbReference>
<evidence type="ECO:0000313" key="2">
    <source>
        <dbReference type="EMBL" id="MBC2866802.1"/>
    </source>
</evidence>
<dbReference type="Gene3D" id="2.60.120.10">
    <property type="entry name" value="Jelly Rolls"/>
    <property type="match status" value="1"/>
</dbReference>
<dbReference type="SUPFAM" id="SSF51182">
    <property type="entry name" value="RmlC-like cupins"/>
    <property type="match status" value="1"/>
</dbReference>
<dbReference type="InterPro" id="IPR011051">
    <property type="entry name" value="RmlC_Cupin_sf"/>
</dbReference>
<evidence type="ECO:0000256" key="1">
    <source>
        <dbReference type="SAM" id="MobiDB-lite"/>
    </source>
</evidence>
<dbReference type="EMBL" id="JACMHY010000006">
    <property type="protein sequence ID" value="MBC2866802.1"/>
    <property type="molecule type" value="Genomic_DNA"/>
</dbReference>
<feature type="region of interest" description="Disordered" evidence="1">
    <location>
        <begin position="1"/>
        <end position="20"/>
    </location>
</feature>
<name>A0A7X1I0X2_9ACTN</name>
<proteinExistence type="predicted"/>